<protein>
    <submittedName>
        <fullName evidence="1">Uncharacterized protein</fullName>
    </submittedName>
</protein>
<accession>A0A0C3FMP2</accession>
<proteinExistence type="predicted"/>
<keyword evidence="2" id="KW-1185">Reference proteome</keyword>
<reference evidence="2" key="2">
    <citation type="submission" date="2015-01" db="EMBL/GenBank/DDBJ databases">
        <title>Evolutionary Origins and Diversification of the Mycorrhizal Mutualists.</title>
        <authorList>
            <consortium name="DOE Joint Genome Institute"/>
            <consortium name="Mycorrhizal Genomics Consortium"/>
            <person name="Kohler A."/>
            <person name="Kuo A."/>
            <person name="Nagy L.G."/>
            <person name="Floudas D."/>
            <person name="Copeland A."/>
            <person name="Barry K.W."/>
            <person name="Cichocki N."/>
            <person name="Veneault-Fourrey C."/>
            <person name="LaButti K."/>
            <person name="Lindquist E.A."/>
            <person name="Lipzen A."/>
            <person name="Lundell T."/>
            <person name="Morin E."/>
            <person name="Murat C."/>
            <person name="Riley R."/>
            <person name="Ohm R."/>
            <person name="Sun H."/>
            <person name="Tunlid A."/>
            <person name="Henrissat B."/>
            <person name="Grigoriev I.V."/>
            <person name="Hibbett D.S."/>
            <person name="Martin F."/>
        </authorList>
    </citation>
    <scope>NUCLEOTIDE SEQUENCE [LARGE SCALE GENOMIC DNA]</scope>
    <source>
        <strain evidence="2">F 1598</strain>
    </source>
</reference>
<evidence type="ECO:0000313" key="1">
    <source>
        <dbReference type="EMBL" id="KIM85390.1"/>
    </source>
</evidence>
<name>A0A0C3FMP2_PILCF</name>
<dbReference type="Proteomes" id="UP000054166">
    <property type="component" value="Unassembled WGS sequence"/>
</dbReference>
<sequence length="88" mass="9915">MIIWRPELSHIDAFGKDAWFAPTSPFASLCPHRLFSNSASTILSSYLWSALTSAPYASWVGLCTFPVIPYRRVGLSRLLYQSWLSTCV</sequence>
<dbReference type="AlphaFoldDB" id="A0A0C3FMP2"/>
<dbReference type="HOGENOM" id="CLU_2469883_0_0_1"/>
<reference evidence="1 2" key="1">
    <citation type="submission" date="2014-04" db="EMBL/GenBank/DDBJ databases">
        <authorList>
            <consortium name="DOE Joint Genome Institute"/>
            <person name="Kuo A."/>
            <person name="Tarkka M."/>
            <person name="Buscot F."/>
            <person name="Kohler A."/>
            <person name="Nagy L.G."/>
            <person name="Floudas D."/>
            <person name="Copeland A."/>
            <person name="Barry K.W."/>
            <person name="Cichocki N."/>
            <person name="Veneault-Fourrey C."/>
            <person name="LaButti K."/>
            <person name="Lindquist E.A."/>
            <person name="Lipzen A."/>
            <person name="Lundell T."/>
            <person name="Morin E."/>
            <person name="Murat C."/>
            <person name="Sun H."/>
            <person name="Tunlid A."/>
            <person name="Henrissat B."/>
            <person name="Grigoriev I.V."/>
            <person name="Hibbett D.S."/>
            <person name="Martin F."/>
            <person name="Nordberg H.P."/>
            <person name="Cantor M.N."/>
            <person name="Hua S.X."/>
        </authorList>
    </citation>
    <scope>NUCLEOTIDE SEQUENCE [LARGE SCALE GENOMIC DNA]</scope>
    <source>
        <strain evidence="1 2">F 1598</strain>
    </source>
</reference>
<organism evidence="1 2">
    <name type="scientific">Piloderma croceum (strain F 1598)</name>
    <dbReference type="NCBI Taxonomy" id="765440"/>
    <lineage>
        <taxon>Eukaryota</taxon>
        <taxon>Fungi</taxon>
        <taxon>Dikarya</taxon>
        <taxon>Basidiomycota</taxon>
        <taxon>Agaricomycotina</taxon>
        <taxon>Agaricomycetes</taxon>
        <taxon>Agaricomycetidae</taxon>
        <taxon>Atheliales</taxon>
        <taxon>Atheliaceae</taxon>
        <taxon>Piloderma</taxon>
    </lineage>
</organism>
<gene>
    <name evidence="1" type="ORF">PILCRDRAFT_360092</name>
</gene>
<dbReference type="InParanoid" id="A0A0C3FMP2"/>
<dbReference type="EMBL" id="KN832985">
    <property type="protein sequence ID" value="KIM85390.1"/>
    <property type="molecule type" value="Genomic_DNA"/>
</dbReference>
<evidence type="ECO:0000313" key="2">
    <source>
        <dbReference type="Proteomes" id="UP000054166"/>
    </source>
</evidence>